<dbReference type="RefSeq" id="WP_114841695.1">
    <property type="nucleotide sequence ID" value="NZ_CP031219.1"/>
</dbReference>
<dbReference type="Proteomes" id="UP000290092">
    <property type="component" value="Unassembled WGS sequence"/>
</dbReference>
<evidence type="ECO:0008006" key="4">
    <source>
        <dbReference type="Google" id="ProtNLM"/>
    </source>
</evidence>
<dbReference type="EMBL" id="NXID01000003">
    <property type="protein sequence ID" value="RXK16795.1"/>
    <property type="molecule type" value="Genomic_DNA"/>
</dbReference>
<keyword evidence="1" id="KW-1133">Transmembrane helix</keyword>
<evidence type="ECO:0000256" key="1">
    <source>
        <dbReference type="SAM" id="Phobius"/>
    </source>
</evidence>
<proteinExistence type="predicted"/>
<keyword evidence="1" id="KW-0472">Membrane</keyword>
<evidence type="ECO:0000313" key="2">
    <source>
        <dbReference type="EMBL" id="RXK16795.1"/>
    </source>
</evidence>
<sequence length="133" mass="15482">MKKAFSLFEAIIVISILAFVFAFILYNYTFSSKSLTQAKIEVALIRASLNEKITKNLLQNKVLTTIDNAQINKENEKLFKYILNEAILSSQKGWIKLSNTSYLLNYDNKKVKFEYKNNHFICLEKNNICKELE</sequence>
<dbReference type="AlphaFoldDB" id="A0AAX2AJL2"/>
<comment type="caution">
    <text evidence="2">The sequence shown here is derived from an EMBL/GenBank/DDBJ whole genome shotgun (WGS) entry which is preliminary data.</text>
</comment>
<dbReference type="KEGG" id="amyt:AMYT_1252"/>
<evidence type="ECO:0000313" key="3">
    <source>
        <dbReference type="Proteomes" id="UP000290092"/>
    </source>
</evidence>
<organism evidence="2 3">
    <name type="scientific">Malaciobacter mytili LMG 24559</name>
    <dbReference type="NCBI Taxonomy" id="1032238"/>
    <lineage>
        <taxon>Bacteria</taxon>
        <taxon>Pseudomonadati</taxon>
        <taxon>Campylobacterota</taxon>
        <taxon>Epsilonproteobacteria</taxon>
        <taxon>Campylobacterales</taxon>
        <taxon>Arcobacteraceae</taxon>
        <taxon>Malaciobacter</taxon>
    </lineage>
</organism>
<gene>
    <name evidence="2" type="ORF">CP985_01160</name>
</gene>
<keyword evidence="1" id="KW-0812">Transmembrane</keyword>
<reference evidence="2 3" key="1">
    <citation type="submission" date="2017-09" db="EMBL/GenBank/DDBJ databases">
        <title>Genomics of the genus Arcobacter.</title>
        <authorList>
            <person name="Perez-Cataluna A."/>
            <person name="Figueras M.J."/>
            <person name="Salas-Masso N."/>
        </authorList>
    </citation>
    <scope>NUCLEOTIDE SEQUENCE [LARGE SCALE GENOMIC DNA]</scope>
    <source>
        <strain evidence="2 3">CECT 7386</strain>
    </source>
</reference>
<keyword evidence="3" id="KW-1185">Reference proteome</keyword>
<accession>A0AAX2AJL2</accession>
<protein>
    <recommendedName>
        <fullName evidence="4">Type II secretion system protein</fullName>
    </recommendedName>
</protein>
<name>A0AAX2AJL2_9BACT</name>
<feature type="transmembrane region" description="Helical" evidence="1">
    <location>
        <begin position="7"/>
        <end position="28"/>
    </location>
</feature>